<accession>A0A0L8BT35</accession>
<gene>
    <name evidence="1" type="ORF">AC244_16025</name>
</gene>
<dbReference type="Proteomes" id="UP000037425">
    <property type="component" value="Unassembled WGS sequence"/>
</dbReference>
<organism evidence="1 2">
    <name type="scientific">Ensifer adhaerens</name>
    <name type="common">Sinorhizobium morelense</name>
    <dbReference type="NCBI Taxonomy" id="106592"/>
    <lineage>
        <taxon>Bacteria</taxon>
        <taxon>Pseudomonadati</taxon>
        <taxon>Pseudomonadota</taxon>
        <taxon>Alphaproteobacteria</taxon>
        <taxon>Hyphomicrobiales</taxon>
        <taxon>Rhizobiaceae</taxon>
        <taxon>Sinorhizobium/Ensifer group</taxon>
        <taxon>Ensifer</taxon>
    </lineage>
</organism>
<evidence type="ECO:0000313" key="1">
    <source>
        <dbReference type="EMBL" id="KOF17872.1"/>
    </source>
</evidence>
<protein>
    <submittedName>
        <fullName evidence="1">Uncharacterized protein</fullName>
    </submittedName>
</protein>
<dbReference type="PATRIC" id="fig|106592.7.peg.7519"/>
<comment type="caution">
    <text evidence="1">The sequence shown here is derived from an EMBL/GenBank/DDBJ whole genome shotgun (WGS) entry which is preliminary data.</text>
</comment>
<dbReference type="EMBL" id="LGAP01000009">
    <property type="protein sequence ID" value="KOF17872.1"/>
    <property type="molecule type" value="Genomic_DNA"/>
</dbReference>
<evidence type="ECO:0000313" key="2">
    <source>
        <dbReference type="Proteomes" id="UP000037425"/>
    </source>
</evidence>
<sequence>MCGDVNVGAVYPPSGRAKVWRWRVWVTKSGHPASGSEKSNAAAVSQVERRFRSFLIAAGLVSDGGAV</sequence>
<name>A0A0L8BT35_ENSAD</name>
<dbReference type="AlphaFoldDB" id="A0A0L8BT35"/>
<reference evidence="2" key="1">
    <citation type="submission" date="2015-07" db="EMBL/GenBank/DDBJ databases">
        <title>Whole genome sequence of an Ensifer adhaerens strain isolated from a cave pool in the Wind Cave National Park.</title>
        <authorList>
            <person name="Eng W.W.H."/>
            <person name="Gan H.M."/>
            <person name="Barton H.A."/>
            <person name="Savka M.A."/>
        </authorList>
    </citation>
    <scope>NUCLEOTIDE SEQUENCE [LARGE SCALE GENOMIC DNA]</scope>
    <source>
        <strain evidence="2">SD006</strain>
    </source>
</reference>
<proteinExistence type="predicted"/>